<comment type="caution">
    <text evidence="1">The sequence shown here is derived from an EMBL/GenBank/DDBJ whole genome shotgun (WGS) entry which is preliminary data.</text>
</comment>
<dbReference type="Proteomes" id="UP000663844">
    <property type="component" value="Unassembled WGS sequence"/>
</dbReference>
<dbReference type="AlphaFoldDB" id="A0A820SFA7"/>
<gene>
    <name evidence="1" type="ORF">OXD698_LOCUS54471</name>
</gene>
<feature type="non-terminal residue" evidence="1">
    <location>
        <position position="1"/>
    </location>
</feature>
<sequence>LRQKSLFVHYPSSSQVEILSNISLINQDNEYISITTNENNLFILNKKSLEIWKLNNKIFQLDNTILITFIIKNSYDENICSIRANEQNLAVLTQNNKTHTWRLDLFNFYPFHRTHMGTSFDHYNQGNLGSITAFTNSTYL</sequence>
<evidence type="ECO:0000313" key="1">
    <source>
        <dbReference type="EMBL" id="CAF4452256.1"/>
    </source>
</evidence>
<protein>
    <submittedName>
        <fullName evidence="1">Uncharacterized protein</fullName>
    </submittedName>
</protein>
<organism evidence="1 2">
    <name type="scientific">Adineta steineri</name>
    <dbReference type="NCBI Taxonomy" id="433720"/>
    <lineage>
        <taxon>Eukaryota</taxon>
        <taxon>Metazoa</taxon>
        <taxon>Spiralia</taxon>
        <taxon>Gnathifera</taxon>
        <taxon>Rotifera</taxon>
        <taxon>Eurotatoria</taxon>
        <taxon>Bdelloidea</taxon>
        <taxon>Adinetida</taxon>
        <taxon>Adinetidae</taxon>
        <taxon>Adineta</taxon>
    </lineage>
</organism>
<reference evidence="1" key="1">
    <citation type="submission" date="2021-02" db="EMBL/GenBank/DDBJ databases">
        <authorList>
            <person name="Nowell W R."/>
        </authorList>
    </citation>
    <scope>NUCLEOTIDE SEQUENCE</scope>
</reference>
<dbReference type="EMBL" id="CAJOAZ010033083">
    <property type="protein sequence ID" value="CAF4452256.1"/>
    <property type="molecule type" value="Genomic_DNA"/>
</dbReference>
<proteinExistence type="predicted"/>
<name>A0A820SFA7_9BILA</name>
<accession>A0A820SFA7</accession>
<evidence type="ECO:0000313" key="2">
    <source>
        <dbReference type="Proteomes" id="UP000663844"/>
    </source>
</evidence>
<feature type="non-terminal residue" evidence="1">
    <location>
        <position position="140"/>
    </location>
</feature>